<dbReference type="EMBL" id="QPJY01000008">
    <property type="protein sequence ID" value="RCX28036.1"/>
    <property type="molecule type" value="Genomic_DNA"/>
</dbReference>
<dbReference type="RefSeq" id="WP_114280457.1">
    <property type="nucleotide sequence ID" value="NZ_QPJY01000008.1"/>
</dbReference>
<evidence type="ECO:0000259" key="1">
    <source>
        <dbReference type="PROSITE" id="PS51750"/>
    </source>
</evidence>
<proteinExistence type="predicted"/>
<dbReference type="InterPro" id="IPR003497">
    <property type="entry name" value="BRO_N_domain"/>
</dbReference>
<dbReference type="SMART" id="SM01040">
    <property type="entry name" value="Bro-N"/>
    <property type="match status" value="1"/>
</dbReference>
<organism evidence="2 3">
    <name type="scientific">Thioalbus denitrificans</name>
    <dbReference type="NCBI Taxonomy" id="547122"/>
    <lineage>
        <taxon>Bacteria</taxon>
        <taxon>Pseudomonadati</taxon>
        <taxon>Pseudomonadota</taxon>
        <taxon>Gammaproteobacteria</taxon>
        <taxon>Chromatiales</taxon>
        <taxon>Ectothiorhodospiraceae</taxon>
        <taxon>Thioalbus</taxon>
    </lineage>
</organism>
<dbReference type="PROSITE" id="PS51750">
    <property type="entry name" value="BRO_N"/>
    <property type="match status" value="1"/>
</dbReference>
<evidence type="ECO:0000313" key="2">
    <source>
        <dbReference type="EMBL" id="RCX28036.1"/>
    </source>
</evidence>
<protein>
    <submittedName>
        <fullName evidence="2">BRO family protein</fullName>
    </submittedName>
</protein>
<feature type="domain" description="Bro-N" evidence="1">
    <location>
        <begin position="1"/>
        <end position="127"/>
    </location>
</feature>
<dbReference type="AlphaFoldDB" id="A0A369C5K0"/>
<gene>
    <name evidence="2" type="ORF">DFQ59_10864</name>
</gene>
<sequence length="247" mass="27759">MSLLPATLAFGETPLTLIDRQGEPWLTASDLGRALGYAAKGGTQTDAPFEDSEASKQIRRLYNRHADEFTDQMTDLLDMETPGGRQKVRIFSPRGCHLIAMFSRTERAKAFRRWVLDVLERHIRGSGPECRLMPLLALTHGRWGRTLRPGGYNAISLNTAQVFAYLLEQYGDGAWHEVSQRQLSAEVGIPRICLVKVLDGLEAWGLLRRRGGGPGESGWIRLLMGRIRREMKRVEFPLPGRAKALLH</sequence>
<dbReference type="OrthoDB" id="5574448at2"/>
<name>A0A369C5K0_9GAMM</name>
<evidence type="ECO:0000313" key="3">
    <source>
        <dbReference type="Proteomes" id="UP000252707"/>
    </source>
</evidence>
<dbReference type="Pfam" id="PF02498">
    <property type="entry name" value="Bro-N"/>
    <property type="match status" value="1"/>
</dbReference>
<reference evidence="2 3" key="1">
    <citation type="submission" date="2018-07" db="EMBL/GenBank/DDBJ databases">
        <title>Genomic Encyclopedia of Type Strains, Phase IV (KMG-IV): sequencing the most valuable type-strain genomes for metagenomic binning, comparative biology and taxonomic classification.</title>
        <authorList>
            <person name="Goeker M."/>
        </authorList>
    </citation>
    <scope>NUCLEOTIDE SEQUENCE [LARGE SCALE GENOMIC DNA]</scope>
    <source>
        <strain evidence="2 3">DSM 26407</strain>
    </source>
</reference>
<comment type="caution">
    <text evidence="2">The sequence shown here is derived from an EMBL/GenBank/DDBJ whole genome shotgun (WGS) entry which is preliminary data.</text>
</comment>
<keyword evidence="3" id="KW-1185">Reference proteome</keyword>
<accession>A0A369C5K0</accession>
<dbReference type="Proteomes" id="UP000252707">
    <property type="component" value="Unassembled WGS sequence"/>
</dbReference>